<dbReference type="EMBL" id="JAWJZB010000005">
    <property type="protein sequence ID" value="MDV5088197.1"/>
    <property type="molecule type" value="Genomic_DNA"/>
</dbReference>
<keyword evidence="2" id="KW-1185">Reference proteome</keyword>
<dbReference type="Proteomes" id="UP001272515">
    <property type="component" value="Unassembled WGS sequence"/>
</dbReference>
<evidence type="ECO:0000313" key="2">
    <source>
        <dbReference type="Proteomes" id="UP001272515"/>
    </source>
</evidence>
<gene>
    <name evidence="1" type="ORF">RVY80_04960</name>
</gene>
<protein>
    <submittedName>
        <fullName evidence="1">Nucleoid-associated protein</fullName>
    </submittedName>
</protein>
<dbReference type="InterPro" id="IPR007358">
    <property type="entry name" value="Nucleoid_associated_NdpA"/>
</dbReference>
<dbReference type="Pfam" id="PF04245">
    <property type="entry name" value="NA37"/>
    <property type="match status" value="1"/>
</dbReference>
<accession>A0ABU3Z8E2</accession>
<sequence length="332" mass="37374">MQINKAILEIFDFTSSLAVYSEHELKVGDESIQEYIGAHVTKAMKDSGLRLGTLHEYSPMGKEIVAYRQGDKSFVELSKELSERTFDYMKQATDAVVIDGIICEAVTDVNYLCILLCQAHDAYTHQLFSEEDGTLATELVPHKAVLPNPSQKLRSFVAIRLDDLSVRLFEPKGEYDGEVAYILADKVLQVGTDQSSRDTVRKVKTIVDKVSEAYESDGVKAMAMVKQLISKNAEVSDTVDPVRIVEQVFSTNPVQQEAAKKELAEQDMMRPLPVNREFATKVGQQHKIKTDTGIEISFPVEYMKNREFIEILTNDDGTLRIEVKNINKIMNK</sequence>
<reference evidence="1 2" key="1">
    <citation type="submission" date="2023-10" db="EMBL/GenBank/DDBJ databases">
        <title>Veillonella sp. nov., isolated from a pig farm feces dump.</title>
        <authorList>
            <person name="Chang Y.-H."/>
        </authorList>
    </citation>
    <scope>NUCLEOTIDE SEQUENCE [LARGE SCALE GENOMIC DNA]</scope>
    <source>
        <strain evidence="1 2">YH-vei2233</strain>
    </source>
</reference>
<name>A0ABU3Z8E2_9FIRM</name>
<proteinExistence type="predicted"/>
<organism evidence="1 2">
    <name type="scientific">Veillonella absiana</name>
    <dbReference type="NCBI Taxonomy" id="3079305"/>
    <lineage>
        <taxon>Bacteria</taxon>
        <taxon>Bacillati</taxon>
        <taxon>Bacillota</taxon>
        <taxon>Negativicutes</taxon>
        <taxon>Veillonellales</taxon>
        <taxon>Veillonellaceae</taxon>
        <taxon>Veillonella</taxon>
    </lineage>
</organism>
<comment type="caution">
    <text evidence="1">The sequence shown here is derived from an EMBL/GenBank/DDBJ whole genome shotgun (WGS) entry which is preliminary data.</text>
</comment>
<evidence type="ECO:0000313" key="1">
    <source>
        <dbReference type="EMBL" id="MDV5088197.1"/>
    </source>
</evidence>
<dbReference type="RefSeq" id="WP_317329840.1">
    <property type="nucleotide sequence ID" value="NZ_JAWJZA010000004.1"/>
</dbReference>